<name>A0ABV9RRW6_9PSEU</name>
<evidence type="ECO:0000256" key="1">
    <source>
        <dbReference type="ARBA" id="ARBA00023015"/>
    </source>
</evidence>
<gene>
    <name evidence="5" type="ORF">ACFPEL_26030</name>
</gene>
<evidence type="ECO:0000259" key="4">
    <source>
        <dbReference type="PROSITE" id="PS51118"/>
    </source>
</evidence>
<dbReference type="PROSITE" id="PS51118">
    <property type="entry name" value="HTH_HXLR"/>
    <property type="match status" value="1"/>
</dbReference>
<dbReference type="InterPro" id="IPR002577">
    <property type="entry name" value="HTH_HxlR"/>
</dbReference>
<dbReference type="Gene3D" id="1.10.10.10">
    <property type="entry name" value="Winged helix-like DNA-binding domain superfamily/Winged helix DNA-binding domain"/>
    <property type="match status" value="1"/>
</dbReference>
<keyword evidence="3" id="KW-0804">Transcription</keyword>
<keyword evidence="1" id="KW-0805">Transcription regulation</keyword>
<accession>A0ABV9RRW6</accession>
<keyword evidence="2" id="KW-0238">DNA-binding</keyword>
<keyword evidence="6" id="KW-1185">Reference proteome</keyword>
<sequence>MLGSDYDGQVCAAARALEVVGQRWTLLILRDLFLGEVRFEDLVHSLGVTRSVLTRRLSHLEEQDLVERELYQQHPERYEYRLTAKGAELLDVLARLLEWGERYYPHPDGPTRLLVHTGCGGAVHTRLTCISCGDRVGPADVTALPGPAREAMSTTAGGRPT</sequence>
<feature type="domain" description="HTH hxlR-type" evidence="4">
    <location>
        <begin position="11"/>
        <end position="108"/>
    </location>
</feature>
<dbReference type="InterPro" id="IPR036390">
    <property type="entry name" value="WH_DNA-bd_sf"/>
</dbReference>
<dbReference type="RefSeq" id="WP_274189910.1">
    <property type="nucleotide sequence ID" value="NZ_BAABHN010000052.1"/>
</dbReference>
<dbReference type="PANTHER" id="PTHR33204">
    <property type="entry name" value="TRANSCRIPTIONAL REGULATOR, MARR FAMILY"/>
    <property type="match status" value="1"/>
</dbReference>
<dbReference type="PANTHER" id="PTHR33204:SF18">
    <property type="entry name" value="TRANSCRIPTIONAL REGULATORY PROTEIN"/>
    <property type="match status" value="1"/>
</dbReference>
<dbReference type="Proteomes" id="UP001595909">
    <property type="component" value="Unassembled WGS sequence"/>
</dbReference>
<evidence type="ECO:0000256" key="2">
    <source>
        <dbReference type="ARBA" id="ARBA00023125"/>
    </source>
</evidence>
<dbReference type="EMBL" id="JBHSIM010000052">
    <property type="protein sequence ID" value="MFC4835892.1"/>
    <property type="molecule type" value="Genomic_DNA"/>
</dbReference>
<proteinExistence type="predicted"/>
<dbReference type="SUPFAM" id="SSF46785">
    <property type="entry name" value="Winged helix' DNA-binding domain"/>
    <property type="match status" value="1"/>
</dbReference>
<dbReference type="Pfam" id="PF01638">
    <property type="entry name" value="HxlR"/>
    <property type="match status" value="1"/>
</dbReference>
<comment type="caution">
    <text evidence="5">The sequence shown here is derived from an EMBL/GenBank/DDBJ whole genome shotgun (WGS) entry which is preliminary data.</text>
</comment>
<evidence type="ECO:0000256" key="3">
    <source>
        <dbReference type="ARBA" id="ARBA00023163"/>
    </source>
</evidence>
<dbReference type="CDD" id="cd00090">
    <property type="entry name" value="HTH_ARSR"/>
    <property type="match status" value="1"/>
</dbReference>
<protein>
    <submittedName>
        <fullName evidence="5">Winged helix-turn-helix transcriptional regulator</fullName>
    </submittedName>
</protein>
<dbReference type="InterPro" id="IPR036388">
    <property type="entry name" value="WH-like_DNA-bd_sf"/>
</dbReference>
<reference evidence="6" key="1">
    <citation type="journal article" date="2019" name="Int. J. Syst. Evol. Microbiol.">
        <title>The Global Catalogue of Microorganisms (GCM) 10K type strain sequencing project: providing services to taxonomists for standard genome sequencing and annotation.</title>
        <authorList>
            <consortium name="The Broad Institute Genomics Platform"/>
            <consortium name="The Broad Institute Genome Sequencing Center for Infectious Disease"/>
            <person name="Wu L."/>
            <person name="Ma J."/>
        </authorList>
    </citation>
    <scope>NUCLEOTIDE SEQUENCE [LARGE SCALE GENOMIC DNA]</scope>
    <source>
        <strain evidence="6">CCUG 50347</strain>
    </source>
</reference>
<dbReference type="InterPro" id="IPR011991">
    <property type="entry name" value="ArsR-like_HTH"/>
</dbReference>
<organism evidence="5 6">
    <name type="scientific">Actinomycetospora chibensis</name>
    <dbReference type="NCBI Taxonomy" id="663606"/>
    <lineage>
        <taxon>Bacteria</taxon>
        <taxon>Bacillati</taxon>
        <taxon>Actinomycetota</taxon>
        <taxon>Actinomycetes</taxon>
        <taxon>Pseudonocardiales</taxon>
        <taxon>Pseudonocardiaceae</taxon>
        <taxon>Actinomycetospora</taxon>
    </lineage>
</organism>
<evidence type="ECO:0000313" key="6">
    <source>
        <dbReference type="Proteomes" id="UP001595909"/>
    </source>
</evidence>
<evidence type="ECO:0000313" key="5">
    <source>
        <dbReference type="EMBL" id="MFC4835892.1"/>
    </source>
</evidence>